<dbReference type="RefSeq" id="WP_146663858.1">
    <property type="nucleotide sequence ID" value="NZ_CP019791.1"/>
</dbReference>
<evidence type="ECO:0000256" key="1">
    <source>
        <dbReference type="SAM" id="SignalP"/>
    </source>
</evidence>
<evidence type="ECO:0000313" key="2">
    <source>
        <dbReference type="EMBL" id="AQT70257.1"/>
    </source>
</evidence>
<reference evidence="3" key="1">
    <citation type="submission" date="2017-02" db="EMBL/GenBank/DDBJ databases">
        <title>Comparative genomics and description of representatives of a novel lineage of planctomycetes thriving in anoxic sediments.</title>
        <authorList>
            <person name="Spring S."/>
            <person name="Bunk B."/>
            <person name="Sproer C."/>
        </authorList>
    </citation>
    <scope>NUCLEOTIDE SEQUENCE [LARGE SCALE GENOMIC DNA]</scope>
    <source>
        <strain evidence="3">ST-NAGAB-D1</strain>
    </source>
</reference>
<gene>
    <name evidence="2" type="ORF">STSP2_03463</name>
</gene>
<dbReference type="EMBL" id="CP019791">
    <property type="protein sequence ID" value="AQT70257.1"/>
    <property type="molecule type" value="Genomic_DNA"/>
</dbReference>
<accession>A0A1U9NR47</accession>
<evidence type="ECO:0000313" key="3">
    <source>
        <dbReference type="Proteomes" id="UP000189674"/>
    </source>
</evidence>
<organism evidence="2 3">
    <name type="scientific">Anaerohalosphaera lusitana</name>
    <dbReference type="NCBI Taxonomy" id="1936003"/>
    <lineage>
        <taxon>Bacteria</taxon>
        <taxon>Pseudomonadati</taxon>
        <taxon>Planctomycetota</taxon>
        <taxon>Phycisphaerae</taxon>
        <taxon>Sedimentisphaerales</taxon>
        <taxon>Anaerohalosphaeraceae</taxon>
        <taxon>Anaerohalosphaera</taxon>
    </lineage>
</organism>
<dbReference type="Proteomes" id="UP000189674">
    <property type="component" value="Chromosome"/>
</dbReference>
<protein>
    <submittedName>
        <fullName evidence="2">Uncharacterized protein</fullName>
    </submittedName>
</protein>
<dbReference type="Pfam" id="PF09694">
    <property type="entry name" value="Gcw_chp"/>
    <property type="match status" value="1"/>
</dbReference>
<name>A0A1U9NR47_9BACT</name>
<feature type="chain" id="PRO_5012414395" evidence="1">
    <location>
        <begin position="23"/>
        <end position="277"/>
    </location>
</feature>
<sequence length="277" mass="30462" precursor="true">MKKVILLATVLALCGVTGLASAADGEIGVDASVSYVTKYIWRGFDRLDDAAAVQPSVNLDLGNGFYANVWMSYAGTSGRTDPAVPTSGRVNFTEYNYTFGYANSMCEGESWQTDYAVNWMYYDFIDMPSDVIDMQEINATFAWPNIIGNGITPSYTIIRMWTSEGSATYNDASGWIHVVGLEYDFTIDGFTPDNPEQTIKLFADATYNDGTGLNTENLLGVADQIDHDWSHLKYGAAAPMKLGNGTLTPAIYYQTSMEDTVNDEDEFWGGITYALSF</sequence>
<proteinExistence type="predicted"/>
<dbReference type="KEGG" id="alus:STSP2_03463"/>
<keyword evidence="3" id="KW-1185">Reference proteome</keyword>
<keyword evidence="1" id="KW-0732">Signal</keyword>
<dbReference type="InterPro" id="IPR010239">
    <property type="entry name" value="CHP02001"/>
</dbReference>
<dbReference type="OrthoDB" id="280708at2"/>
<feature type="signal peptide" evidence="1">
    <location>
        <begin position="1"/>
        <end position="22"/>
    </location>
</feature>
<dbReference type="AlphaFoldDB" id="A0A1U9NR47"/>